<accession>A0A0J6VGG8</accession>
<dbReference type="Proteomes" id="UP000036513">
    <property type="component" value="Unassembled WGS sequence"/>
</dbReference>
<dbReference type="EMBL" id="JYNL01000064">
    <property type="protein sequence ID" value="KMO70090.1"/>
    <property type="molecule type" value="Genomic_DNA"/>
</dbReference>
<dbReference type="STRING" id="37916.MCHLDSM_04975"/>
<dbReference type="Pfam" id="PF10888">
    <property type="entry name" value="DUF2742"/>
    <property type="match status" value="1"/>
</dbReference>
<comment type="caution">
    <text evidence="1">The sequence shown here is derived from an EMBL/GenBank/DDBJ whole genome shotgun (WGS) entry which is preliminary data.</text>
</comment>
<reference evidence="1 2" key="1">
    <citation type="journal article" date="2015" name="Genome Biol. Evol.">
        <title>Characterization of Three Mycobacterium spp. with Potential Use in Bioremediation by Genome Sequencing and Comparative Genomics.</title>
        <authorList>
            <person name="Das S."/>
            <person name="Pettersson B.M."/>
            <person name="Behra P.R."/>
            <person name="Ramesh M."/>
            <person name="Dasgupta S."/>
            <person name="Bhattacharya A."/>
            <person name="Kirsebom L.A."/>
        </authorList>
    </citation>
    <scope>NUCLEOTIDE SEQUENCE [LARGE SCALE GENOMIC DNA]</scope>
    <source>
        <strain evidence="1 2">DSM 43826</strain>
    </source>
</reference>
<protein>
    <submittedName>
        <fullName evidence="1">Uncharacterized protein</fullName>
    </submittedName>
</protein>
<gene>
    <name evidence="1" type="ORF">MCHLDSM_04975</name>
</gene>
<dbReference type="PATRIC" id="fig|37916.4.peg.4983"/>
<sequence>MTEYSRSVDWYTVHEFVESTLKEVGSWPMVGTLPWRYLPNDDPRKLAAIFDAARHWALRVDIAQQAMDEAGQAISAAENWSEVAQQVQRRREIDALRKAG</sequence>
<organism evidence="1 2">
    <name type="scientific">Mycolicibacterium chlorophenolicum</name>
    <dbReference type="NCBI Taxonomy" id="37916"/>
    <lineage>
        <taxon>Bacteria</taxon>
        <taxon>Bacillati</taxon>
        <taxon>Actinomycetota</taxon>
        <taxon>Actinomycetes</taxon>
        <taxon>Mycobacteriales</taxon>
        <taxon>Mycobacteriaceae</taxon>
        <taxon>Mycolicibacterium</taxon>
    </lineage>
</organism>
<evidence type="ECO:0000313" key="1">
    <source>
        <dbReference type="EMBL" id="KMO70090.1"/>
    </source>
</evidence>
<proteinExistence type="predicted"/>
<keyword evidence="2" id="KW-1185">Reference proteome</keyword>
<name>A0A0J6VGG8_9MYCO</name>
<evidence type="ECO:0000313" key="2">
    <source>
        <dbReference type="Proteomes" id="UP000036513"/>
    </source>
</evidence>
<dbReference type="RefSeq" id="WP_176579638.1">
    <property type="nucleotide sequence ID" value="NZ_JYNL01000064.1"/>
</dbReference>
<dbReference type="AlphaFoldDB" id="A0A0J6VGG8"/>
<dbReference type="InterPro" id="IPR024384">
    <property type="entry name" value="DUF2742"/>
</dbReference>